<evidence type="ECO:0000313" key="2">
    <source>
        <dbReference type="Proteomes" id="UP000481288"/>
    </source>
</evidence>
<protein>
    <submittedName>
        <fullName evidence="1">Uncharacterized protein</fullName>
    </submittedName>
</protein>
<dbReference type="OrthoDB" id="3045089at2759"/>
<reference evidence="1 2" key="1">
    <citation type="submission" date="2018-05" db="EMBL/GenBank/DDBJ databases">
        <title>Whole genome sequencing for identification of molecular markers to develop diagnostic detection tools for the regulated plant pathogen Lachnellula willkommii.</title>
        <authorList>
            <person name="Giroux E."/>
            <person name="Bilodeau G."/>
        </authorList>
    </citation>
    <scope>NUCLEOTIDE SEQUENCE [LARGE SCALE GENOMIC DNA]</scope>
    <source>
        <strain evidence="1 2">CBS 625.97</strain>
    </source>
</reference>
<dbReference type="EMBL" id="QGMG01000009">
    <property type="protein sequence ID" value="TVY59236.1"/>
    <property type="molecule type" value="Genomic_DNA"/>
</dbReference>
<evidence type="ECO:0000313" key="1">
    <source>
        <dbReference type="EMBL" id="TVY59236.1"/>
    </source>
</evidence>
<name>A0A7D8YY73_9HELO</name>
<dbReference type="Proteomes" id="UP000481288">
    <property type="component" value="Unassembled WGS sequence"/>
</dbReference>
<comment type="caution">
    <text evidence="1">The sequence shown here is derived from an EMBL/GenBank/DDBJ whole genome shotgun (WGS) entry which is preliminary data.</text>
</comment>
<dbReference type="AlphaFoldDB" id="A0A7D8YY73"/>
<accession>A0A7D8YY73</accession>
<keyword evidence="2" id="KW-1185">Reference proteome</keyword>
<organism evidence="1 2">
    <name type="scientific">Lachnellula cervina</name>
    <dbReference type="NCBI Taxonomy" id="1316786"/>
    <lineage>
        <taxon>Eukaryota</taxon>
        <taxon>Fungi</taxon>
        <taxon>Dikarya</taxon>
        <taxon>Ascomycota</taxon>
        <taxon>Pezizomycotina</taxon>
        <taxon>Leotiomycetes</taxon>
        <taxon>Helotiales</taxon>
        <taxon>Lachnaceae</taxon>
        <taxon>Lachnellula</taxon>
    </lineage>
</organism>
<sequence length="91" mass="9730">MFSAKNSKVVISENMRLLPGASIIMAILFDKSASKVDTDETCPMPRCGSTVTTAAPGGGRIWCPLKVNNAMSGLTTRRKSGGSDYLYMVLI</sequence>
<gene>
    <name evidence="1" type="ORF">LCER1_G000231</name>
</gene>
<proteinExistence type="predicted"/>